<keyword evidence="3" id="KW-1185">Reference proteome</keyword>
<proteinExistence type="predicted"/>
<accession>A0AAD5VN50</accession>
<reference evidence="2" key="1">
    <citation type="submission" date="2022-07" db="EMBL/GenBank/DDBJ databases">
        <title>Genome Sequence of Leucocoprinus birnbaumii.</title>
        <authorList>
            <person name="Buettner E."/>
        </authorList>
    </citation>
    <scope>NUCLEOTIDE SEQUENCE</scope>
    <source>
        <strain evidence="2">VT141</strain>
    </source>
</reference>
<dbReference type="EMBL" id="JANIEX010001242">
    <property type="protein sequence ID" value="KAJ3560081.1"/>
    <property type="molecule type" value="Genomic_DNA"/>
</dbReference>
<feature type="region of interest" description="Disordered" evidence="1">
    <location>
        <begin position="1"/>
        <end position="80"/>
    </location>
</feature>
<comment type="caution">
    <text evidence="2">The sequence shown here is derived from an EMBL/GenBank/DDBJ whole genome shotgun (WGS) entry which is preliminary data.</text>
</comment>
<name>A0AAD5VN50_9AGAR</name>
<protein>
    <submittedName>
        <fullName evidence="2">Uncharacterized protein</fullName>
    </submittedName>
</protein>
<gene>
    <name evidence="2" type="ORF">NP233_g11073</name>
</gene>
<evidence type="ECO:0000313" key="2">
    <source>
        <dbReference type="EMBL" id="KAJ3560081.1"/>
    </source>
</evidence>
<evidence type="ECO:0000256" key="1">
    <source>
        <dbReference type="SAM" id="MobiDB-lite"/>
    </source>
</evidence>
<organism evidence="2 3">
    <name type="scientific">Leucocoprinus birnbaumii</name>
    <dbReference type="NCBI Taxonomy" id="56174"/>
    <lineage>
        <taxon>Eukaryota</taxon>
        <taxon>Fungi</taxon>
        <taxon>Dikarya</taxon>
        <taxon>Basidiomycota</taxon>
        <taxon>Agaricomycotina</taxon>
        <taxon>Agaricomycetes</taxon>
        <taxon>Agaricomycetidae</taxon>
        <taxon>Agaricales</taxon>
        <taxon>Agaricineae</taxon>
        <taxon>Agaricaceae</taxon>
        <taxon>Leucocoprinus</taxon>
    </lineage>
</organism>
<dbReference type="AlphaFoldDB" id="A0AAD5VN50"/>
<evidence type="ECO:0000313" key="3">
    <source>
        <dbReference type="Proteomes" id="UP001213000"/>
    </source>
</evidence>
<sequence>MPESTVQQRIVPGAPPPPPPSKSQRKRRKGKKDDDDNGADAPQNIVTVEHTPADHLDVHQGTPAANTTREGSIAPEEEHKLSPIVELVSKRLKATTKKITRGQNYASMDPEKLDEDQKRIIQQLPNLEVVQKELISIKSAIETHEAELAHDLLYFRRPATSSILSDSIHLFANGEINTASLSVQGEEATAIYSVANALLGQDGDAKQAVLDTFLLGEGDWQGISCRFHNVPNHTIIFA</sequence>
<dbReference type="Proteomes" id="UP001213000">
    <property type="component" value="Unassembled WGS sequence"/>
</dbReference>